<comment type="caution">
    <text evidence="1">The sequence shown here is derived from an EMBL/GenBank/DDBJ whole genome shotgun (WGS) entry which is preliminary data.</text>
</comment>
<proteinExistence type="predicted"/>
<name>A0A5S5BXK1_9FLAO</name>
<dbReference type="Proteomes" id="UP000324376">
    <property type="component" value="Unassembled WGS sequence"/>
</dbReference>
<dbReference type="Gene3D" id="3.40.50.1820">
    <property type="entry name" value="alpha/beta hydrolase"/>
    <property type="match status" value="1"/>
</dbReference>
<sequence>MFPFFSHEKTIILIRKDKKIRALIIQSIVKKPMQQLVEHIYFVPGMAADVSIFEYIQLPTSDYKTYTIPWKLPEPSESIVDYARRMCEDVNHDNCVLIGVSFGGVIVQEMAKIRSFKKVIIISSVKSKYELPKRMKLARKTKAYKLLPTTLISKIDNWEKLAFGDFAKKRAVMYQKYLSIKDKSYLDWAIEKMVCWDQEVPPANLIHIHGDKDIVFPIVNIKNRICVPGGTHVMIVNRARWFNKHLPEIIKK</sequence>
<accession>A0A5S5BXK1</accession>
<dbReference type="EMBL" id="VNHU01000008">
    <property type="protein sequence ID" value="TYP71689.1"/>
    <property type="molecule type" value="Genomic_DNA"/>
</dbReference>
<gene>
    <name evidence="1" type="ORF">BD809_10899</name>
</gene>
<dbReference type="InterPro" id="IPR029058">
    <property type="entry name" value="AB_hydrolase_fold"/>
</dbReference>
<protein>
    <recommendedName>
        <fullName evidence="3">Pimeloyl-ACP methyl ester carboxylesterase</fullName>
    </recommendedName>
</protein>
<keyword evidence="2" id="KW-1185">Reference proteome</keyword>
<evidence type="ECO:0000313" key="2">
    <source>
        <dbReference type="Proteomes" id="UP000324376"/>
    </source>
</evidence>
<evidence type="ECO:0000313" key="1">
    <source>
        <dbReference type="EMBL" id="TYP71689.1"/>
    </source>
</evidence>
<dbReference type="SUPFAM" id="SSF53474">
    <property type="entry name" value="alpha/beta-Hydrolases"/>
    <property type="match status" value="1"/>
</dbReference>
<dbReference type="AlphaFoldDB" id="A0A5S5BXK1"/>
<reference evidence="1 2" key="1">
    <citation type="submission" date="2019-07" db="EMBL/GenBank/DDBJ databases">
        <title>Genomic Encyclopedia of Archaeal and Bacterial Type Strains, Phase II (KMG-II): from individual species to whole genera.</title>
        <authorList>
            <person name="Goeker M."/>
        </authorList>
    </citation>
    <scope>NUCLEOTIDE SEQUENCE [LARGE SCALE GENOMIC DNA]</scope>
    <source>
        <strain evidence="1 2">DSM 17527</strain>
    </source>
</reference>
<evidence type="ECO:0008006" key="3">
    <source>
        <dbReference type="Google" id="ProtNLM"/>
    </source>
</evidence>
<organism evidence="1 2">
    <name type="scientific">Aquimarina intermedia</name>
    <dbReference type="NCBI Taxonomy" id="350814"/>
    <lineage>
        <taxon>Bacteria</taxon>
        <taxon>Pseudomonadati</taxon>
        <taxon>Bacteroidota</taxon>
        <taxon>Flavobacteriia</taxon>
        <taxon>Flavobacteriales</taxon>
        <taxon>Flavobacteriaceae</taxon>
        <taxon>Aquimarina</taxon>
    </lineage>
</organism>